<accession>A0A4U0RML1</accession>
<evidence type="ECO:0000313" key="3">
    <source>
        <dbReference type="Proteomes" id="UP000305778"/>
    </source>
</evidence>
<organism evidence="2 3">
    <name type="scientific">Actinacidiphila oryziradicis</name>
    <dbReference type="NCBI Taxonomy" id="2571141"/>
    <lineage>
        <taxon>Bacteria</taxon>
        <taxon>Bacillati</taxon>
        <taxon>Actinomycetota</taxon>
        <taxon>Actinomycetes</taxon>
        <taxon>Kitasatosporales</taxon>
        <taxon>Streptomycetaceae</taxon>
        <taxon>Actinacidiphila</taxon>
    </lineage>
</organism>
<sequence length="210" mass="22445">MGESELWGMVHAERAALAEDLAGLNHAQWDAGSLCTEFTVREVVAHLTSGANLGPVRWMAGVIRCRFDFDAMVAYRLAQQLGTDHGETLERFRRSVTSTAKAPIPVVAMLGEVIVHGEDIRRPLRIQRDYPIATLTYVAEYFHRSNMTVPSERRTRGLRLSATDGPFSGGAQDGALVSGGTLALIMAMAGRSAYGAELAGEGAGVIAGSG</sequence>
<keyword evidence="3" id="KW-1185">Reference proteome</keyword>
<dbReference type="Proteomes" id="UP000305778">
    <property type="component" value="Unassembled WGS sequence"/>
</dbReference>
<dbReference type="Pfam" id="PF11716">
    <property type="entry name" value="MDMPI_N"/>
    <property type="match status" value="1"/>
</dbReference>
<dbReference type="NCBIfam" id="TIGR03083">
    <property type="entry name" value="maleylpyruvate isomerase family mycothiol-dependent enzyme"/>
    <property type="match status" value="1"/>
</dbReference>
<reference evidence="2 3" key="1">
    <citation type="submission" date="2019-04" db="EMBL/GenBank/DDBJ databases">
        <title>Streptomyces oryziradicis sp. nov., a novel actinomycete isolated from rhizosphere soil of rice (Oryza sativa L.).</title>
        <authorList>
            <person name="Li C."/>
        </authorList>
    </citation>
    <scope>NUCLEOTIDE SEQUENCE [LARGE SCALE GENOMIC DNA]</scope>
    <source>
        <strain evidence="2 3">NEAU-C40</strain>
    </source>
</reference>
<dbReference type="Gene3D" id="1.20.120.450">
    <property type="entry name" value="dinb family like domain"/>
    <property type="match status" value="1"/>
</dbReference>
<protein>
    <submittedName>
        <fullName evidence="2">Maleylpyruvate isomerase family mycothiol-dependent enzyme</fullName>
    </submittedName>
</protein>
<feature type="domain" description="Mycothiol-dependent maleylpyruvate isomerase metal-binding" evidence="1">
    <location>
        <begin position="10"/>
        <end position="102"/>
    </location>
</feature>
<dbReference type="SUPFAM" id="SSF109854">
    <property type="entry name" value="DinB/YfiT-like putative metalloenzymes"/>
    <property type="match status" value="1"/>
</dbReference>
<dbReference type="InterPro" id="IPR017517">
    <property type="entry name" value="Maleyloyr_isom"/>
</dbReference>
<dbReference type="InterPro" id="IPR034660">
    <property type="entry name" value="DinB/YfiT-like"/>
</dbReference>
<proteinExistence type="predicted"/>
<keyword evidence="2" id="KW-0413">Isomerase</keyword>
<keyword evidence="2" id="KW-0670">Pyruvate</keyword>
<name>A0A4U0RML1_9ACTN</name>
<evidence type="ECO:0000259" key="1">
    <source>
        <dbReference type="Pfam" id="PF11716"/>
    </source>
</evidence>
<evidence type="ECO:0000313" key="2">
    <source>
        <dbReference type="EMBL" id="TJZ97099.1"/>
    </source>
</evidence>
<dbReference type="GO" id="GO:0046872">
    <property type="term" value="F:metal ion binding"/>
    <property type="evidence" value="ECO:0007669"/>
    <property type="project" value="InterPro"/>
</dbReference>
<dbReference type="GO" id="GO:0016853">
    <property type="term" value="F:isomerase activity"/>
    <property type="evidence" value="ECO:0007669"/>
    <property type="project" value="UniProtKB-KW"/>
</dbReference>
<dbReference type="AlphaFoldDB" id="A0A4U0RML1"/>
<dbReference type="RefSeq" id="WP_136730624.1">
    <property type="nucleotide sequence ID" value="NZ_SUMC01000148.1"/>
</dbReference>
<dbReference type="OrthoDB" id="5178565at2"/>
<comment type="caution">
    <text evidence="2">The sequence shown here is derived from an EMBL/GenBank/DDBJ whole genome shotgun (WGS) entry which is preliminary data.</text>
</comment>
<gene>
    <name evidence="2" type="ORF">FCI23_49960</name>
</gene>
<dbReference type="InterPro" id="IPR024344">
    <property type="entry name" value="MDMPI_metal-binding"/>
</dbReference>
<dbReference type="EMBL" id="SUMC01000148">
    <property type="protein sequence ID" value="TJZ97099.1"/>
    <property type="molecule type" value="Genomic_DNA"/>
</dbReference>